<name>A0ABT3AA39_9ALTE</name>
<proteinExistence type="predicted"/>
<feature type="transmembrane region" description="Helical" evidence="6">
    <location>
        <begin position="129"/>
        <end position="159"/>
    </location>
</feature>
<keyword evidence="3 6" id="KW-0812">Transmembrane</keyword>
<dbReference type="Proteomes" id="UP001652504">
    <property type="component" value="Unassembled WGS sequence"/>
</dbReference>
<evidence type="ECO:0000256" key="6">
    <source>
        <dbReference type="SAM" id="Phobius"/>
    </source>
</evidence>
<dbReference type="EMBL" id="JAOWKX010000006">
    <property type="protein sequence ID" value="MCV2885452.1"/>
    <property type="molecule type" value="Genomic_DNA"/>
</dbReference>
<evidence type="ECO:0000256" key="5">
    <source>
        <dbReference type="ARBA" id="ARBA00023136"/>
    </source>
</evidence>
<keyword evidence="2" id="KW-1003">Cell membrane</keyword>
<accession>A0ABT3AA39</accession>
<evidence type="ECO:0000256" key="2">
    <source>
        <dbReference type="ARBA" id="ARBA00022475"/>
    </source>
</evidence>
<organism evidence="8 9">
    <name type="scientific">Fluctibacter corallii</name>
    <dbReference type="NCBI Taxonomy" id="2984329"/>
    <lineage>
        <taxon>Bacteria</taxon>
        <taxon>Pseudomonadati</taxon>
        <taxon>Pseudomonadota</taxon>
        <taxon>Gammaproteobacteria</taxon>
        <taxon>Alteromonadales</taxon>
        <taxon>Alteromonadaceae</taxon>
        <taxon>Fluctibacter</taxon>
    </lineage>
</organism>
<feature type="transmembrane region" description="Helical" evidence="6">
    <location>
        <begin position="71"/>
        <end position="91"/>
    </location>
</feature>
<feature type="transmembrane region" description="Helical" evidence="6">
    <location>
        <begin position="103"/>
        <end position="123"/>
    </location>
</feature>
<evidence type="ECO:0000256" key="3">
    <source>
        <dbReference type="ARBA" id="ARBA00022692"/>
    </source>
</evidence>
<evidence type="ECO:0000256" key="1">
    <source>
        <dbReference type="ARBA" id="ARBA00004651"/>
    </source>
</evidence>
<dbReference type="SUPFAM" id="SSF53649">
    <property type="entry name" value="Alkaline phosphatase-like"/>
    <property type="match status" value="1"/>
</dbReference>
<keyword evidence="5 6" id="KW-0472">Membrane</keyword>
<feature type="transmembrane region" description="Helical" evidence="6">
    <location>
        <begin position="12"/>
        <end position="32"/>
    </location>
</feature>
<feature type="transmembrane region" description="Helical" evidence="6">
    <location>
        <begin position="171"/>
        <end position="190"/>
    </location>
</feature>
<reference evidence="8 9" key="1">
    <citation type="submission" date="2022-10" db="EMBL/GenBank/DDBJ databases">
        <title>Aestuariibacter sp. AA17 isolated from Montipora capitata coral fragment.</title>
        <authorList>
            <person name="Emsley S.A."/>
            <person name="Pfannmuller K.M."/>
            <person name="Loughran R.M."/>
            <person name="Shlafstein M."/>
            <person name="Papke E."/>
            <person name="Saw J.H."/>
            <person name="Ushijima B."/>
            <person name="Videau P."/>
        </authorList>
    </citation>
    <scope>NUCLEOTIDE SEQUENCE [LARGE SCALE GENOMIC DNA]</scope>
    <source>
        <strain evidence="8 9">AA17</strain>
    </source>
</reference>
<dbReference type="InterPro" id="IPR017850">
    <property type="entry name" value="Alkaline_phosphatase_core_sf"/>
</dbReference>
<comment type="caution">
    <text evidence="8">The sequence shown here is derived from an EMBL/GenBank/DDBJ whole genome shotgun (WGS) entry which is preliminary data.</text>
</comment>
<dbReference type="InterPro" id="IPR050448">
    <property type="entry name" value="OpgB/LTA_synthase_biosynth"/>
</dbReference>
<keyword evidence="9" id="KW-1185">Reference proteome</keyword>
<keyword evidence="4 6" id="KW-1133">Transmembrane helix</keyword>
<evidence type="ECO:0000313" key="8">
    <source>
        <dbReference type="EMBL" id="MCV2885452.1"/>
    </source>
</evidence>
<dbReference type="RefSeq" id="WP_263712744.1">
    <property type="nucleotide sequence ID" value="NZ_JAOWKX010000006.1"/>
</dbReference>
<dbReference type="Gene3D" id="3.40.720.10">
    <property type="entry name" value="Alkaline Phosphatase, subunit A"/>
    <property type="match status" value="1"/>
</dbReference>
<gene>
    <name evidence="8" type="ORF">OE749_12175</name>
</gene>
<evidence type="ECO:0000259" key="7">
    <source>
        <dbReference type="Pfam" id="PF00884"/>
    </source>
</evidence>
<feature type="domain" description="Sulfatase N-terminal" evidence="7">
    <location>
        <begin position="277"/>
        <end position="546"/>
    </location>
</feature>
<dbReference type="PANTHER" id="PTHR47371">
    <property type="entry name" value="LIPOTEICHOIC ACID SYNTHASE"/>
    <property type="match status" value="1"/>
</dbReference>
<dbReference type="Pfam" id="PF00884">
    <property type="entry name" value="Sulfatase"/>
    <property type="match status" value="1"/>
</dbReference>
<evidence type="ECO:0000313" key="9">
    <source>
        <dbReference type="Proteomes" id="UP001652504"/>
    </source>
</evidence>
<dbReference type="PANTHER" id="PTHR47371:SF3">
    <property type="entry name" value="PHOSPHOGLYCEROL TRANSFERASE I"/>
    <property type="match status" value="1"/>
</dbReference>
<sequence>MTELPSVGVDAMLAGLTTFLFLSGLLRLIKILRGKRGALASEVCLDDLLVLFASSGLLALCYVTSSYLLGIVSLLIVVVGMLSLIDAMLFVQYRIEVNRQTISWFMTGSKGLVKGIPHLLLVFKKYPPALVVTPLLCAYLVLINMKILVPLIMLAIFVLGYVCSRSGSKSLWDTLAMMLSLLTAPMVFYGTFVSNAWVAILCLTTISLLVISILIKSLKKSSAAFLTTPTLLLNFFSDDNVSVDQSVDFKEEHKIFIPPKPAIPEKSRYFGECKGANIILITLESLGAYIPPYNNQGAYSTLLKRFENNTWNSRKHYCLCPNTTVSTNQIYSGAYSNNPYNREDSLYPGVEPKHVKTLKKAGYKTFFLDSANINLYDYHKLLNRIGFDKYWGTDDIPSNGLRADYRIWNMVDELVECIDDSPFFLHLINDQTHMPYEVVDKQRFSRHKGRSAKETYLNAIEESDYIIDEFLTRLGKRIDLSDTLIVFTGDHGESFGEHGYSFHSNSVISQQMQVPFFMHHPNLESKSIEHSCHFDLFPTFFDLLGIETSEPCLGASLGKDDRPNAYFFHSATLKGNTPANFGFLYENQFYWTDRLFNQVRLVDAQGNNASLSKHERSYTEAMLYQMLKARNILA</sequence>
<evidence type="ECO:0000256" key="4">
    <source>
        <dbReference type="ARBA" id="ARBA00022989"/>
    </source>
</evidence>
<protein>
    <submittedName>
        <fullName evidence="8">Sulfatase-like hydrolase/transferase</fullName>
    </submittedName>
</protein>
<dbReference type="InterPro" id="IPR000917">
    <property type="entry name" value="Sulfatase_N"/>
</dbReference>
<feature type="transmembrane region" description="Helical" evidence="6">
    <location>
        <begin position="196"/>
        <end position="215"/>
    </location>
</feature>
<comment type="subcellular location">
    <subcellularLocation>
        <location evidence="1">Cell membrane</location>
        <topology evidence="1">Multi-pass membrane protein</topology>
    </subcellularLocation>
</comment>